<accession>A0A7S1BBB3</accession>
<dbReference type="InterPro" id="IPR029052">
    <property type="entry name" value="Metallo-depent_PP-like"/>
</dbReference>
<evidence type="ECO:0000259" key="2">
    <source>
        <dbReference type="Pfam" id="PF09423"/>
    </source>
</evidence>
<dbReference type="SUPFAM" id="SSF56300">
    <property type="entry name" value="Metallo-dependent phosphatases"/>
    <property type="match status" value="1"/>
</dbReference>
<feature type="compositionally biased region" description="Low complexity" evidence="1">
    <location>
        <begin position="64"/>
        <end position="73"/>
    </location>
</feature>
<sequence length="504" mass="55961">MLAPDDVYDVSDLVKADAERILSAERSTPPIPISGVKSNVVECDSDFLVRGEGTHSLPPPPPSSSKRSSSSPLSLCASPPWRTCRSIFHGFFTTALIVAVLSLSLLHADDEIIIQEEEREVAKLEHKSLPPSGKTLQSLAFGSCSDQRYPQPFWDTVANDSPDLFVMMGDNVYGNCESESSCNNLLEAYERLAAHPSFVGAQQLLPIVATLDDHDYGATDADGSNVHKDLALHAFHNFWHGGLRKGDVRAGRSGAYDSYMYGRHNERVQLILLDTRYDRDAFVPTDELGARGKENYVEYIGPSAEEGGKRILSEQQWSWLEMKLKEPATVRVLVSSIQVIADGHGFECWRMIPQERNRLYSLLRSTSGTTVIISGDRHLGAVYHYEDHAEHVNITDSGGGRLRSLDQSKTTPWSVYEITSSSLTHTWGEDASCKNNCDEVDPRRIGPMIRTNNYGLLEFDWDKKEILATLRKTDTSPHHVFENGKRGSDAGTELAKQVIPIISD</sequence>
<dbReference type="InterPro" id="IPR038607">
    <property type="entry name" value="PhoD-like_sf"/>
</dbReference>
<dbReference type="Pfam" id="PF09423">
    <property type="entry name" value="PhoD"/>
    <property type="match status" value="1"/>
</dbReference>
<dbReference type="PANTHER" id="PTHR33987:SF1">
    <property type="entry name" value="CALCINEURIN-LIKE METALLO-PHOSPHOESTERASE SUPERFAMILY PROTEIN"/>
    <property type="match status" value="1"/>
</dbReference>
<feature type="domain" description="PhoD-like phosphatase metallophosphatase" evidence="2">
    <location>
        <begin position="140"/>
        <end position="429"/>
    </location>
</feature>
<dbReference type="Gene3D" id="3.60.21.70">
    <property type="entry name" value="PhoD-like phosphatase"/>
    <property type="match status" value="1"/>
</dbReference>
<dbReference type="PANTHER" id="PTHR33987">
    <property type="entry name" value="CALCINEURIN-LIKE METALLO-PHOSPHOESTERASE SUPERFAMILY PROTEIN"/>
    <property type="match status" value="1"/>
</dbReference>
<proteinExistence type="predicted"/>
<feature type="region of interest" description="Disordered" evidence="1">
    <location>
        <begin position="51"/>
        <end position="73"/>
    </location>
</feature>
<reference evidence="3" key="1">
    <citation type="submission" date="2021-01" db="EMBL/GenBank/DDBJ databases">
        <authorList>
            <person name="Corre E."/>
            <person name="Pelletier E."/>
            <person name="Niang G."/>
            <person name="Scheremetjew M."/>
            <person name="Finn R."/>
            <person name="Kale V."/>
            <person name="Holt S."/>
            <person name="Cochrane G."/>
            <person name="Meng A."/>
            <person name="Brown T."/>
            <person name="Cohen L."/>
        </authorList>
    </citation>
    <scope>NUCLEOTIDE SEQUENCE</scope>
    <source>
        <strain evidence="3">308</strain>
    </source>
</reference>
<protein>
    <recommendedName>
        <fullName evidence="2">PhoD-like phosphatase metallophosphatase domain-containing protein</fullName>
    </recommendedName>
</protein>
<evidence type="ECO:0000313" key="3">
    <source>
        <dbReference type="EMBL" id="CAD8881172.1"/>
    </source>
</evidence>
<gene>
    <name evidence="3" type="ORF">CHYS00102_LOCUS8359</name>
</gene>
<organism evidence="3">
    <name type="scientific">Corethron hystrix</name>
    <dbReference type="NCBI Taxonomy" id="216773"/>
    <lineage>
        <taxon>Eukaryota</taxon>
        <taxon>Sar</taxon>
        <taxon>Stramenopiles</taxon>
        <taxon>Ochrophyta</taxon>
        <taxon>Bacillariophyta</taxon>
        <taxon>Coscinodiscophyceae</taxon>
        <taxon>Corethrophycidae</taxon>
        <taxon>Corethrales</taxon>
        <taxon>Corethraceae</taxon>
        <taxon>Corethron</taxon>
    </lineage>
</organism>
<dbReference type="AlphaFoldDB" id="A0A7S1BBB3"/>
<evidence type="ECO:0000256" key="1">
    <source>
        <dbReference type="SAM" id="MobiDB-lite"/>
    </source>
</evidence>
<dbReference type="CDD" id="cd07389">
    <property type="entry name" value="MPP_PhoD"/>
    <property type="match status" value="1"/>
</dbReference>
<dbReference type="InterPro" id="IPR018946">
    <property type="entry name" value="PhoD-like_MPP"/>
</dbReference>
<dbReference type="EMBL" id="HBFR01011579">
    <property type="protein sequence ID" value="CAD8881172.1"/>
    <property type="molecule type" value="Transcribed_RNA"/>
</dbReference>
<name>A0A7S1BBB3_9STRA</name>